<feature type="domain" description="DNA-directed RNA polymerase RBP11-like dimerisation" evidence="6">
    <location>
        <begin position="12"/>
        <end position="84"/>
    </location>
</feature>
<dbReference type="KEGG" id="mls:MSLAZ_0391"/>
<name>A0A0E3S3H0_9EURY</name>
<dbReference type="GO" id="GO:0005737">
    <property type="term" value="C:cytoplasm"/>
    <property type="evidence" value="ECO:0007669"/>
    <property type="project" value="UniProtKB-SubCell"/>
</dbReference>
<evidence type="ECO:0000313" key="7">
    <source>
        <dbReference type="EMBL" id="AKB73652.1"/>
    </source>
</evidence>
<keyword evidence="8" id="KW-1185">Reference proteome</keyword>
<sequence length="92" mass="10512">MELNIINKTNNELEVEFRGESHTLLNLLKDLLIKDDRVEVAFYDMKHVSISEPILYIKTYGTDPILILKEVAAIIVTQCDEFIEVFSKAANA</sequence>
<dbReference type="Gene3D" id="3.30.1360.10">
    <property type="entry name" value="RNA polymerase, RBP11-like subunit"/>
    <property type="match status" value="1"/>
</dbReference>
<keyword evidence="5 7" id="KW-0808">Transferase</keyword>
<dbReference type="PATRIC" id="fig|1434111.4.peg.494"/>
<dbReference type="PROSITE" id="PS01154">
    <property type="entry name" value="RNA_POL_L_13KD"/>
    <property type="match status" value="1"/>
</dbReference>
<gene>
    <name evidence="5" type="primary">rpo11</name>
    <name evidence="5" type="synonym">rpoL</name>
    <name evidence="7" type="ORF">MSLAZ_0391</name>
</gene>
<evidence type="ECO:0000256" key="2">
    <source>
        <dbReference type="ARBA" id="ARBA00022490"/>
    </source>
</evidence>
<keyword evidence="5 7" id="KW-0548">Nucleotidyltransferase</keyword>
<dbReference type="CDD" id="cd06927">
    <property type="entry name" value="RNAP_L"/>
    <property type="match status" value="1"/>
</dbReference>
<dbReference type="InterPro" id="IPR009025">
    <property type="entry name" value="RBP11-like_dimer"/>
</dbReference>
<dbReference type="OrthoDB" id="24205at2157"/>
<evidence type="ECO:0000256" key="5">
    <source>
        <dbReference type="HAMAP-Rule" id="MF_00261"/>
    </source>
</evidence>
<comment type="subcellular location">
    <subcellularLocation>
        <location evidence="5">Cytoplasm</location>
    </subcellularLocation>
</comment>
<dbReference type="SUPFAM" id="SSF55257">
    <property type="entry name" value="RBP11-like subunits of RNA polymerase"/>
    <property type="match status" value="1"/>
</dbReference>
<dbReference type="HOGENOM" id="CLU_090381_5_3_2"/>
<dbReference type="InterPro" id="IPR022905">
    <property type="entry name" value="Rpo11-like"/>
</dbReference>
<comment type="catalytic activity">
    <reaction evidence="5">
        <text>RNA(n) + a ribonucleoside 5'-triphosphate = RNA(n+1) + diphosphate</text>
        <dbReference type="Rhea" id="RHEA:21248"/>
        <dbReference type="Rhea" id="RHEA-COMP:14527"/>
        <dbReference type="Rhea" id="RHEA-COMP:17342"/>
        <dbReference type="ChEBI" id="CHEBI:33019"/>
        <dbReference type="ChEBI" id="CHEBI:61557"/>
        <dbReference type="ChEBI" id="CHEBI:140395"/>
        <dbReference type="EC" id="2.7.7.6"/>
    </reaction>
</comment>
<comment type="subunit">
    <text evidence="5">Part of the RNA polymerase complex.</text>
</comment>
<dbReference type="GO" id="GO:0003677">
    <property type="term" value="F:DNA binding"/>
    <property type="evidence" value="ECO:0007669"/>
    <property type="project" value="InterPro"/>
</dbReference>
<keyword evidence="3 5" id="KW-0804">Transcription</keyword>
<dbReference type="GeneID" id="24805079"/>
<evidence type="ECO:0000256" key="4">
    <source>
        <dbReference type="ARBA" id="ARBA00025751"/>
    </source>
</evidence>
<dbReference type="Pfam" id="PF13656">
    <property type="entry name" value="RNA_pol_L_2"/>
    <property type="match status" value="1"/>
</dbReference>
<evidence type="ECO:0000259" key="6">
    <source>
        <dbReference type="Pfam" id="PF13656"/>
    </source>
</evidence>
<dbReference type="GO" id="GO:0046983">
    <property type="term" value="F:protein dimerization activity"/>
    <property type="evidence" value="ECO:0007669"/>
    <property type="project" value="InterPro"/>
</dbReference>
<comment type="similarity">
    <text evidence="4 5">Belongs to the archaeal Rpo11/eukaryotic RPB11/RPC19 RNA polymerase subunit family.</text>
</comment>
<evidence type="ECO:0000313" key="8">
    <source>
        <dbReference type="Proteomes" id="UP000033072"/>
    </source>
</evidence>
<dbReference type="GO" id="GO:0003899">
    <property type="term" value="F:DNA-directed RNA polymerase activity"/>
    <property type="evidence" value="ECO:0007669"/>
    <property type="project" value="UniProtKB-UniRule"/>
</dbReference>
<keyword evidence="2 5" id="KW-0963">Cytoplasm</keyword>
<dbReference type="HAMAP" id="MF_00261">
    <property type="entry name" value="RNApol_arch_Rpo11"/>
    <property type="match status" value="1"/>
</dbReference>
<dbReference type="PANTHER" id="PTHR13946:SF28">
    <property type="entry name" value="DNA-DIRECTED RNA POLYMERASES I AND III SUBUNIT RPAC2"/>
    <property type="match status" value="1"/>
</dbReference>
<dbReference type="STRING" id="1434111.MSLAZ_0391"/>
<dbReference type="PANTHER" id="PTHR13946">
    <property type="entry name" value="DNA-DIRECTED RNA POLYMERASE I,II,III"/>
    <property type="match status" value="1"/>
</dbReference>
<dbReference type="RefSeq" id="WP_048124489.1">
    <property type="nucleotide sequence ID" value="NZ_CP009515.1"/>
</dbReference>
<accession>A0A0E3S3H0</accession>
<dbReference type="GO" id="GO:0006351">
    <property type="term" value="P:DNA-templated transcription"/>
    <property type="evidence" value="ECO:0007669"/>
    <property type="project" value="UniProtKB-UniRule"/>
</dbReference>
<dbReference type="NCBIfam" id="NF002237">
    <property type="entry name" value="PRK01146.2-1"/>
    <property type="match status" value="1"/>
</dbReference>
<proteinExistence type="inferred from homology"/>
<evidence type="ECO:0000256" key="1">
    <source>
        <dbReference type="ARBA" id="ARBA00022478"/>
    </source>
</evidence>
<keyword evidence="1 5" id="KW-0240">DNA-directed RNA polymerase</keyword>
<dbReference type="InterPro" id="IPR036603">
    <property type="entry name" value="RBP11-like"/>
</dbReference>
<dbReference type="InterPro" id="IPR008193">
    <property type="entry name" value="RNA_pol_Rpb11_13-16kDa_CS"/>
</dbReference>
<protein>
    <recommendedName>
        <fullName evidence="5">DNA-directed RNA polymerase subunit Rpo11</fullName>
        <ecNumber evidence="5">2.7.7.6</ecNumber>
    </recommendedName>
    <alternativeName>
        <fullName evidence="5">DNA-directed RNA polymerase subunit L</fullName>
    </alternativeName>
</protein>
<comment type="function">
    <text evidence="5">DNA-dependent RNA polymerase (RNAP) catalyzes the transcription of DNA into RNA using the four ribonucleoside triphosphates as substrates.</text>
</comment>
<dbReference type="EC" id="2.7.7.6" evidence="5"/>
<dbReference type="AlphaFoldDB" id="A0A0E3S3H0"/>
<dbReference type="GO" id="GO:0000428">
    <property type="term" value="C:DNA-directed RNA polymerase complex"/>
    <property type="evidence" value="ECO:0007669"/>
    <property type="project" value="UniProtKB-KW"/>
</dbReference>
<reference evidence="7 8" key="1">
    <citation type="submission" date="2014-07" db="EMBL/GenBank/DDBJ databases">
        <title>Methanogenic archaea and the global carbon cycle.</title>
        <authorList>
            <person name="Henriksen J.R."/>
            <person name="Luke J."/>
            <person name="Reinhart S."/>
            <person name="Benedict M.N."/>
            <person name="Youngblut N.D."/>
            <person name="Metcalf M.E."/>
            <person name="Whitaker R.J."/>
            <person name="Metcalf W.W."/>
        </authorList>
    </citation>
    <scope>NUCLEOTIDE SEQUENCE [LARGE SCALE GENOMIC DNA]</scope>
    <source>
        <strain evidence="7 8">Z-7289</strain>
    </source>
</reference>
<dbReference type="EMBL" id="CP009515">
    <property type="protein sequence ID" value="AKB73652.1"/>
    <property type="molecule type" value="Genomic_DNA"/>
</dbReference>
<dbReference type="Proteomes" id="UP000033072">
    <property type="component" value="Chromosome"/>
</dbReference>
<organism evidence="7 8">
    <name type="scientific">Methanosarcina lacustris Z-7289</name>
    <dbReference type="NCBI Taxonomy" id="1434111"/>
    <lineage>
        <taxon>Archaea</taxon>
        <taxon>Methanobacteriati</taxon>
        <taxon>Methanobacteriota</taxon>
        <taxon>Stenosarchaea group</taxon>
        <taxon>Methanomicrobia</taxon>
        <taxon>Methanosarcinales</taxon>
        <taxon>Methanosarcinaceae</taxon>
        <taxon>Methanosarcina</taxon>
    </lineage>
</organism>
<evidence type="ECO:0000256" key="3">
    <source>
        <dbReference type="ARBA" id="ARBA00023163"/>
    </source>
</evidence>